<dbReference type="Pfam" id="PF08540">
    <property type="entry name" value="HMG_CoA_synt_C"/>
    <property type="match status" value="1"/>
</dbReference>
<dbReference type="InterPro" id="IPR011765">
    <property type="entry name" value="Pept_M16_N"/>
</dbReference>
<dbReference type="PROSITE" id="PS00143">
    <property type="entry name" value="INSULINASE"/>
    <property type="match status" value="1"/>
</dbReference>
<evidence type="ECO:0000259" key="12">
    <source>
        <dbReference type="Pfam" id="PF16187"/>
    </source>
</evidence>
<dbReference type="CDD" id="cd00827">
    <property type="entry name" value="init_cond_enzymes"/>
    <property type="match status" value="1"/>
</dbReference>
<accession>A0A8R1V1S7</accession>
<dbReference type="GO" id="GO:0004222">
    <property type="term" value="F:metalloendopeptidase activity"/>
    <property type="evidence" value="ECO:0000318"/>
    <property type="project" value="GO_Central"/>
</dbReference>
<sequence>MLSRTLHFSQQTRNLLYSRVLIVESYSGSVSSVRRPFSSSVQMLSPIVQRIDDIVKSRVDKREYRGLLLANELKVLLMSDPEADKAAAALSVQCGHLNDPWEVSGVAHFCEHMLFLGTEKYPEENEYSKFVTANAGSTNAYTSSDVTNYHFDVKTDALEGALDRFAQFFLTPKFTEGATDREVNAVDSEHSNNLGNDAWRFLQIDRNLSKRGHPYGKFGTGNKQTLMIDTKAKGIEARDVLLDFHKKHYSSNTMALVVSGKNQLDELEEMVCKLGFADIENKSVTPVVYDQAYGPEECGRFVQAVPIKDMRTISMSFPMPDLTNEYKTNPCGYLSHLLGHEGEGSVMSHLKARGWISSFSAGHRTIAAGFGEFKISIDLTIDGLEHTDDILTEVFQAIAMIRAAGPQQWIHEEVRKLRSVDFEFKDKEGPMKLATSAASALHRIPIKDILSSEYLLDSYDPERMMELSEYLRPSNMWYRVVAKKFENLPDLQKEPIYGTSFSLSRIPSTTLDRFEEAFASLKTPPYLALPTPNPYIPERLSQKAESSVQSKHPTMLRDDRWSRVWFKQDDEFNRPKAVVKLSITSPYVGLDPMSMAITAIAMNLFHDSLTEFAYNPELAGLTHQVDVMNSGVDIKKLPLFLHDIIDRLVKFKPSADRFGIVKERFVRNLRNFNKSQPYAVSQSFMSVLITERVWSKEQLLTCAKEVTLEDIADAYKRLLAAFHVEMLVHGNMSDQEALSMASTSVAQLRSLNTRSRALFANEAAQRREMDVGLGYIVATWPQRSVTAQSLCLLVQGKKDPDAVEQRIEHFLENSVQPMLVDMSTEEFTKNVEACVHQLEEKPKTLGQRFSRFWAQVDSRMYDFDKYEKEIVELKTITKDELIAFFKQKIAPGAPERRKLSIYIHSKEDSIEKVARIRNEGGIRKRESGDLEDHSIKGETHTEIVHVDAMRECLGYFGRPLPAVDLPPIVVYSAKFNTTMVFSNEDVPDDFGVSGISCYFPATYVRQSELEKAQGIAKGKYTIGLGQTEMAFCSDKIDPSSVGYLAVASETLIDKSKSIKSALMQLFDGNTDISGVDVKHACFGGTQALFDALGYLYRTYSKQHRLAIVVCTDIAVYADGPARCTGGAGAVALLLSPGAPLVFDNCLESVDGHHGYDFFKPVGAHNCEYPIVAGKESIAAYLGSLAACYKLYKKKSKEIEGRDTVSLSDFDAACFHSPFTKLVRKAVAVLVAEDARNGDRVRGSAEMEGLVEELRHERAPSDFSQISNEAMKASEQTWMEMTSPNLEMNRRLGNMYTPSLYVQLVGYLSRMEPGKADKTDTTRDGGGRRILMYSYGSGSMGAVFSFTAKGRSTERLLRMIEVSRSIIDRLDSRQERTPDEYTEAMAQRERLYTSNVPVAPASLASASLYPVFPETFYLEFIDEKFRREYAT</sequence>
<feature type="domain" description="Peptidase M16 C-terminal" evidence="10">
    <location>
        <begin position="238"/>
        <end position="416"/>
    </location>
</feature>
<dbReference type="GO" id="GO:0046872">
    <property type="term" value="F:metal ion binding"/>
    <property type="evidence" value="ECO:0007669"/>
    <property type="project" value="UniProtKB-KW"/>
</dbReference>
<dbReference type="GO" id="GO:0006084">
    <property type="term" value="P:acetyl-CoA metabolic process"/>
    <property type="evidence" value="ECO:0007669"/>
    <property type="project" value="InterPro"/>
</dbReference>
<dbReference type="FunFam" id="3.30.830.10:FF:000004">
    <property type="entry name" value="Putative insulin-degrading enzyme"/>
    <property type="match status" value="1"/>
</dbReference>
<accession>A0A2A6C834</accession>
<dbReference type="InterPro" id="IPR050626">
    <property type="entry name" value="Peptidase_M16"/>
</dbReference>
<dbReference type="Pfam" id="PF00675">
    <property type="entry name" value="Peptidase_M16"/>
    <property type="match status" value="1"/>
</dbReference>
<dbReference type="FunFam" id="3.30.830.10:FF:000005">
    <property type="entry name" value="nardilysin isoform X1"/>
    <property type="match status" value="1"/>
</dbReference>
<dbReference type="EnsemblMetazoa" id="PPA43652.1">
    <property type="protein sequence ID" value="PPA43652.1"/>
    <property type="gene ID" value="WBGene00282021"/>
</dbReference>
<dbReference type="SUPFAM" id="SSF53901">
    <property type="entry name" value="Thiolase-like"/>
    <property type="match status" value="2"/>
</dbReference>
<dbReference type="GO" id="GO:0051603">
    <property type="term" value="P:proteolysis involved in protein catabolic process"/>
    <property type="evidence" value="ECO:0000318"/>
    <property type="project" value="GO_Central"/>
</dbReference>
<dbReference type="InterPro" id="IPR013528">
    <property type="entry name" value="HMG_CoA_synth_N"/>
</dbReference>
<dbReference type="Pfam" id="PF05193">
    <property type="entry name" value="Peptidase_M16_C"/>
    <property type="match status" value="1"/>
</dbReference>
<comment type="similarity">
    <text evidence="2">Belongs to the peptidase M16 family.</text>
</comment>
<dbReference type="InterPro" id="IPR013746">
    <property type="entry name" value="HMG_CoA_synt_C_dom"/>
</dbReference>
<dbReference type="GO" id="GO:0005739">
    <property type="term" value="C:mitochondrion"/>
    <property type="evidence" value="ECO:0000318"/>
    <property type="project" value="GO_Central"/>
</dbReference>
<organism evidence="14 15">
    <name type="scientific">Pristionchus pacificus</name>
    <name type="common">Parasitic nematode worm</name>
    <dbReference type="NCBI Taxonomy" id="54126"/>
    <lineage>
        <taxon>Eukaryota</taxon>
        <taxon>Metazoa</taxon>
        <taxon>Ecdysozoa</taxon>
        <taxon>Nematoda</taxon>
        <taxon>Chromadorea</taxon>
        <taxon>Rhabditida</taxon>
        <taxon>Rhabditina</taxon>
        <taxon>Diplogasteromorpha</taxon>
        <taxon>Diplogasteroidea</taxon>
        <taxon>Neodiplogasteridae</taxon>
        <taxon>Pristionchus</taxon>
    </lineage>
</organism>
<dbReference type="Pfam" id="PF01154">
    <property type="entry name" value="HMG_CoA_synt_N"/>
    <property type="match status" value="1"/>
</dbReference>
<proteinExistence type="inferred from homology"/>
<evidence type="ECO:0000259" key="8">
    <source>
        <dbReference type="Pfam" id="PF00675"/>
    </source>
</evidence>
<gene>
    <name evidence="14" type="primary">WBGene00282021</name>
</gene>
<dbReference type="InterPro" id="IPR007863">
    <property type="entry name" value="Peptidase_M16_C"/>
</dbReference>
<dbReference type="GO" id="GO:0043171">
    <property type="term" value="P:peptide catabolic process"/>
    <property type="evidence" value="ECO:0000318"/>
    <property type="project" value="GO_Central"/>
</dbReference>
<dbReference type="InterPro" id="IPR001431">
    <property type="entry name" value="Pept_M16_Zn_BS"/>
</dbReference>
<dbReference type="GO" id="GO:0004421">
    <property type="term" value="F:hydroxymethylglutaryl-CoA synthase activity"/>
    <property type="evidence" value="ECO:0007669"/>
    <property type="project" value="InterPro"/>
</dbReference>
<protein>
    <submittedName>
        <fullName evidence="14">Peptidase</fullName>
    </submittedName>
</protein>
<dbReference type="NCBIfam" id="TIGR01833">
    <property type="entry name" value="HMG-CoA-S_euk"/>
    <property type="match status" value="1"/>
</dbReference>
<feature type="domain" description="Coenzyme PQQ synthesis protein F-like C-terminal lobe" evidence="13">
    <location>
        <begin position="772"/>
        <end position="853"/>
    </location>
</feature>
<dbReference type="Pfam" id="PF22456">
    <property type="entry name" value="PqqF-like_C_4"/>
    <property type="match status" value="1"/>
</dbReference>
<dbReference type="GO" id="GO:0010142">
    <property type="term" value="P:farnesyl diphosphate biosynthetic process, mevalonate pathway"/>
    <property type="evidence" value="ECO:0007669"/>
    <property type="project" value="InterPro"/>
</dbReference>
<keyword evidence="6" id="KW-0862">Zinc</keyword>
<feature type="domain" description="Hydroxymethylglutaryl-coenzyme A synthase C-terminal" evidence="11">
    <location>
        <begin position="1141"/>
        <end position="1429"/>
    </location>
</feature>
<dbReference type="InterPro" id="IPR054734">
    <property type="entry name" value="PqqF-like_C_4"/>
</dbReference>
<dbReference type="Gene3D" id="3.40.47.10">
    <property type="match status" value="1"/>
</dbReference>
<evidence type="ECO:0000256" key="3">
    <source>
        <dbReference type="ARBA" id="ARBA00022670"/>
    </source>
</evidence>
<evidence type="ECO:0000313" key="15">
    <source>
        <dbReference type="Proteomes" id="UP000005239"/>
    </source>
</evidence>
<evidence type="ECO:0000259" key="13">
    <source>
        <dbReference type="Pfam" id="PF22456"/>
    </source>
</evidence>
<dbReference type="PANTHER" id="PTHR43690">
    <property type="entry name" value="NARDILYSIN"/>
    <property type="match status" value="1"/>
</dbReference>
<evidence type="ECO:0000259" key="9">
    <source>
        <dbReference type="Pfam" id="PF01154"/>
    </source>
</evidence>
<dbReference type="InterPro" id="IPR010122">
    <property type="entry name" value="HMG_CoA_synthase_euk"/>
</dbReference>
<evidence type="ECO:0000259" key="10">
    <source>
        <dbReference type="Pfam" id="PF05193"/>
    </source>
</evidence>
<dbReference type="SUPFAM" id="SSF63411">
    <property type="entry name" value="LuxS/MPP-like metallohydrolase"/>
    <property type="match status" value="4"/>
</dbReference>
<keyword evidence="15" id="KW-1185">Reference proteome</keyword>
<reference evidence="14" key="2">
    <citation type="submission" date="2022-06" db="UniProtKB">
        <authorList>
            <consortium name="EnsemblMetazoa"/>
        </authorList>
    </citation>
    <scope>IDENTIFICATION</scope>
    <source>
        <strain evidence="14">PS312</strain>
    </source>
</reference>
<evidence type="ECO:0000256" key="2">
    <source>
        <dbReference type="ARBA" id="ARBA00007261"/>
    </source>
</evidence>
<dbReference type="GO" id="GO:0005829">
    <property type="term" value="C:cytosol"/>
    <property type="evidence" value="ECO:0000318"/>
    <property type="project" value="GO_Central"/>
</dbReference>
<evidence type="ECO:0000256" key="7">
    <source>
        <dbReference type="ARBA" id="ARBA00023049"/>
    </source>
</evidence>
<evidence type="ECO:0000256" key="4">
    <source>
        <dbReference type="ARBA" id="ARBA00022723"/>
    </source>
</evidence>
<feature type="domain" description="Hydroxymethylglutaryl-coenzyme A synthase N-terminal" evidence="9">
    <location>
        <begin position="1035"/>
        <end position="1139"/>
    </location>
</feature>
<evidence type="ECO:0000256" key="6">
    <source>
        <dbReference type="ARBA" id="ARBA00022833"/>
    </source>
</evidence>
<feature type="domain" description="Peptidase M16 middle/third" evidence="12">
    <location>
        <begin position="422"/>
        <end position="701"/>
    </location>
</feature>
<name>A0A2A6C834_PRIPA</name>
<reference evidence="15" key="1">
    <citation type="journal article" date="2008" name="Nat. Genet.">
        <title>The Pristionchus pacificus genome provides a unique perspective on nematode lifestyle and parasitism.</title>
        <authorList>
            <person name="Dieterich C."/>
            <person name="Clifton S.W."/>
            <person name="Schuster L.N."/>
            <person name="Chinwalla A."/>
            <person name="Delehaunty K."/>
            <person name="Dinkelacker I."/>
            <person name="Fulton L."/>
            <person name="Fulton R."/>
            <person name="Godfrey J."/>
            <person name="Minx P."/>
            <person name="Mitreva M."/>
            <person name="Roeseler W."/>
            <person name="Tian H."/>
            <person name="Witte H."/>
            <person name="Yang S.P."/>
            <person name="Wilson R.K."/>
            <person name="Sommer R.J."/>
        </authorList>
    </citation>
    <scope>NUCLEOTIDE SEQUENCE [LARGE SCALE GENOMIC DNA]</scope>
    <source>
        <strain evidence="15">PS312</strain>
    </source>
</reference>
<dbReference type="Pfam" id="PF16187">
    <property type="entry name" value="Peptidase_M16_M"/>
    <property type="match status" value="1"/>
</dbReference>
<evidence type="ECO:0000313" key="14">
    <source>
        <dbReference type="EnsemblMetazoa" id="PPA43652.1"/>
    </source>
</evidence>
<keyword evidence="5" id="KW-0378">Hydrolase</keyword>
<dbReference type="InterPro" id="IPR011249">
    <property type="entry name" value="Metalloenz_LuxS/M16"/>
</dbReference>
<dbReference type="Proteomes" id="UP000005239">
    <property type="component" value="Unassembled WGS sequence"/>
</dbReference>
<keyword evidence="7" id="KW-0482">Metalloprotease</keyword>
<dbReference type="Gene3D" id="3.30.830.10">
    <property type="entry name" value="Metalloenzyme, LuxS/M16 peptidase-like"/>
    <property type="match status" value="4"/>
</dbReference>
<evidence type="ECO:0000256" key="5">
    <source>
        <dbReference type="ARBA" id="ARBA00022801"/>
    </source>
</evidence>
<evidence type="ECO:0000256" key="1">
    <source>
        <dbReference type="ARBA" id="ARBA00007061"/>
    </source>
</evidence>
<keyword evidence="4" id="KW-0479">Metal-binding</keyword>
<dbReference type="InterPro" id="IPR032632">
    <property type="entry name" value="Peptidase_M16_M"/>
</dbReference>
<comment type="similarity">
    <text evidence="1">Belongs to the thiolase-like superfamily. HMG-CoA synthase family.</text>
</comment>
<feature type="domain" description="Peptidase M16 N-terminal" evidence="8">
    <location>
        <begin position="74"/>
        <end position="209"/>
    </location>
</feature>
<dbReference type="PANTHER" id="PTHR43690:SF18">
    <property type="entry name" value="INSULIN-DEGRADING ENZYME-RELATED"/>
    <property type="match status" value="1"/>
</dbReference>
<keyword evidence="3" id="KW-0645">Protease</keyword>
<dbReference type="InterPro" id="IPR016039">
    <property type="entry name" value="Thiolase-like"/>
</dbReference>
<evidence type="ECO:0000259" key="11">
    <source>
        <dbReference type="Pfam" id="PF08540"/>
    </source>
</evidence>